<dbReference type="PRINTS" id="PR00119">
    <property type="entry name" value="CATATPASE"/>
</dbReference>
<dbReference type="SFLD" id="SFLDS00003">
    <property type="entry name" value="Haloacid_Dehalogenase"/>
    <property type="match status" value="1"/>
</dbReference>
<accession>A0A926D5R5</accession>
<reference evidence="1" key="1">
    <citation type="submission" date="2020-08" db="EMBL/GenBank/DDBJ databases">
        <title>Genome public.</title>
        <authorList>
            <person name="Liu C."/>
            <person name="Sun Q."/>
        </authorList>
    </citation>
    <scope>NUCLEOTIDE SEQUENCE</scope>
    <source>
        <strain evidence="1">NSJ-53</strain>
    </source>
</reference>
<sequence>MGYRLIAMDMDGTLLNGDTKVSEGNAKALGDAMAAGCHVVLASGRMYASVQPFFEAMGLNAPVITYQGARVMGTRGEELYRKCVPMELAREILAYAREKDFYIQMYWDERLFYEERTNHTDYYEAKSGIKGTALGRGAFDHLTEEPFKILCMDRASRISEARRELAERYAGKLQVATSEPEYLEITHHEAHKGAALSFLAETMGVSQSDVIAVGDGRNDISMIRWAGLGVAMENASASVKEAADVVAPTNDEDGVAFIIRKYMLKQ</sequence>
<dbReference type="NCBIfam" id="TIGR01484">
    <property type="entry name" value="HAD-SF-IIB"/>
    <property type="match status" value="1"/>
</dbReference>
<dbReference type="SUPFAM" id="SSF56784">
    <property type="entry name" value="HAD-like"/>
    <property type="match status" value="1"/>
</dbReference>
<organism evidence="1 2">
    <name type="scientific">Gehongia tenuis</name>
    <dbReference type="NCBI Taxonomy" id="2763655"/>
    <lineage>
        <taxon>Bacteria</taxon>
        <taxon>Bacillati</taxon>
        <taxon>Bacillota</taxon>
        <taxon>Clostridia</taxon>
        <taxon>Christensenellales</taxon>
        <taxon>Christensenellaceae</taxon>
        <taxon>Gehongia</taxon>
    </lineage>
</organism>
<dbReference type="SFLD" id="SFLDG01140">
    <property type="entry name" value="C2.B:_Phosphomannomutase_and_P"/>
    <property type="match status" value="1"/>
</dbReference>
<dbReference type="NCBIfam" id="TIGR00099">
    <property type="entry name" value="Cof-subfamily"/>
    <property type="match status" value="1"/>
</dbReference>
<evidence type="ECO:0000313" key="2">
    <source>
        <dbReference type="Proteomes" id="UP000623172"/>
    </source>
</evidence>
<dbReference type="RefSeq" id="WP_249315921.1">
    <property type="nucleotide sequence ID" value="NZ_JACRSR010000001.1"/>
</dbReference>
<gene>
    <name evidence="1" type="ORF">H8696_05870</name>
</gene>
<dbReference type="GO" id="GO:0016791">
    <property type="term" value="F:phosphatase activity"/>
    <property type="evidence" value="ECO:0007669"/>
    <property type="project" value="TreeGrafter"/>
</dbReference>
<dbReference type="GO" id="GO:0000287">
    <property type="term" value="F:magnesium ion binding"/>
    <property type="evidence" value="ECO:0007669"/>
    <property type="project" value="TreeGrafter"/>
</dbReference>
<dbReference type="Gene3D" id="3.30.1240.10">
    <property type="match status" value="1"/>
</dbReference>
<dbReference type="InterPro" id="IPR036412">
    <property type="entry name" value="HAD-like_sf"/>
</dbReference>
<dbReference type="EMBL" id="JACRSR010000001">
    <property type="protein sequence ID" value="MBC8531374.1"/>
    <property type="molecule type" value="Genomic_DNA"/>
</dbReference>
<dbReference type="SFLD" id="SFLDG01144">
    <property type="entry name" value="C2.B.4:_PGP_Like"/>
    <property type="match status" value="1"/>
</dbReference>
<evidence type="ECO:0000313" key="1">
    <source>
        <dbReference type="EMBL" id="MBC8531374.1"/>
    </source>
</evidence>
<name>A0A926D5R5_9FIRM</name>
<dbReference type="CDD" id="cd07516">
    <property type="entry name" value="HAD_Pase"/>
    <property type="match status" value="1"/>
</dbReference>
<dbReference type="PROSITE" id="PS01229">
    <property type="entry name" value="COF_2"/>
    <property type="match status" value="1"/>
</dbReference>
<proteinExistence type="predicted"/>
<keyword evidence="2" id="KW-1185">Reference proteome</keyword>
<protein>
    <submittedName>
        <fullName evidence="1">HAD family phosphatase</fullName>
    </submittedName>
</protein>
<dbReference type="GO" id="GO:0005829">
    <property type="term" value="C:cytosol"/>
    <property type="evidence" value="ECO:0007669"/>
    <property type="project" value="TreeGrafter"/>
</dbReference>
<dbReference type="PANTHER" id="PTHR10000">
    <property type="entry name" value="PHOSPHOSERINE PHOSPHATASE"/>
    <property type="match status" value="1"/>
</dbReference>
<dbReference type="Gene3D" id="3.40.50.1000">
    <property type="entry name" value="HAD superfamily/HAD-like"/>
    <property type="match status" value="1"/>
</dbReference>
<dbReference type="InterPro" id="IPR006379">
    <property type="entry name" value="HAD-SF_hydro_IIB"/>
</dbReference>
<dbReference type="PROSITE" id="PS01228">
    <property type="entry name" value="COF_1"/>
    <property type="match status" value="1"/>
</dbReference>
<dbReference type="AlphaFoldDB" id="A0A926D5R5"/>
<comment type="caution">
    <text evidence="1">The sequence shown here is derived from an EMBL/GenBank/DDBJ whole genome shotgun (WGS) entry which is preliminary data.</text>
</comment>
<dbReference type="InterPro" id="IPR000150">
    <property type="entry name" value="Cof"/>
</dbReference>
<dbReference type="Pfam" id="PF08282">
    <property type="entry name" value="Hydrolase_3"/>
    <property type="match status" value="1"/>
</dbReference>
<dbReference type="PANTHER" id="PTHR10000:SF8">
    <property type="entry name" value="HAD SUPERFAMILY HYDROLASE-LIKE, TYPE 3"/>
    <property type="match status" value="1"/>
</dbReference>
<dbReference type="Proteomes" id="UP000623172">
    <property type="component" value="Unassembled WGS sequence"/>
</dbReference>
<dbReference type="InterPro" id="IPR023214">
    <property type="entry name" value="HAD_sf"/>
</dbReference>